<proteinExistence type="predicted"/>
<dbReference type="AlphaFoldDB" id="A0A3N0VA96"/>
<dbReference type="EMBL" id="RJVO01000004">
    <property type="protein sequence ID" value="ROH89696.1"/>
    <property type="molecule type" value="Genomic_DNA"/>
</dbReference>
<dbReference type="InParanoid" id="A0A3N0VA96"/>
<gene>
    <name evidence="4" type="ORF">ED208_11275</name>
</gene>
<keyword evidence="2" id="KW-1133">Transmembrane helix</keyword>
<comment type="caution">
    <text evidence="4">The sequence shown here is derived from an EMBL/GenBank/DDBJ whole genome shotgun (WGS) entry which is preliminary data.</text>
</comment>
<sequence length="128" mass="13791">MFSSRAFLTLCLCIAMLVVRVGSAHLHMCLDGQSPQTSILFGDDRIDALGLQAGPAHQDYDIDLGTNSVGKLPKLDNTFLALLFLAALGFLSLRRQPDFMRAASPRTSLLSPPHLRPPPCGPPLHSVA</sequence>
<keyword evidence="2" id="KW-0812">Transmembrane</keyword>
<evidence type="ECO:0000256" key="2">
    <source>
        <dbReference type="SAM" id="Phobius"/>
    </source>
</evidence>
<feature type="transmembrane region" description="Helical" evidence="2">
    <location>
        <begin position="77"/>
        <end position="93"/>
    </location>
</feature>
<evidence type="ECO:0000313" key="5">
    <source>
        <dbReference type="Proteomes" id="UP000282106"/>
    </source>
</evidence>
<dbReference type="Proteomes" id="UP000282106">
    <property type="component" value="Unassembled WGS sequence"/>
</dbReference>
<keyword evidence="2" id="KW-0472">Membrane</keyword>
<evidence type="ECO:0008006" key="6">
    <source>
        <dbReference type="Google" id="ProtNLM"/>
    </source>
</evidence>
<evidence type="ECO:0000313" key="4">
    <source>
        <dbReference type="EMBL" id="ROH89696.1"/>
    </source>
</evidence>
<keyword evidence="5" id="KW-1185">Reference proteome</keyword>
<feature type="chain" id="PRO_5018139733" description="DUF2946 domain-containing protein" evidence="3">
    <location>
        <begin position="27"/>
        <end position="128"/>
    </location>
</feature>
<feature type="region of interest" description="Disordered" evidence="1">
    <location>
        <begin position="105"/>
        <end position="128"/>
    </location>
</feature>
<protein>
    <recommendedName>
        <fullName evidence="6">DUF2946 domain-containing protein</fullName>
    </recommendedName>
</protein>
<accession>A0A3N0VA96</accession>
<feature type="signal peptide" evidence="3">
    <location>
        <begin position="1"/>
        <end position="26"/>
    </location>
</feature>
<evidence type="ECO:0000256" key="3">
    <source>
        <dbReference type="SAM" id="SignalP"/>
    </source>
</evidence>
<dbReference type="RefSeq" id="WP_123211993.1">
    <property type="nucleotide sequence ID" value="NZ_RJVO01000004.1"/>
</dbReference>
<name>A0A3N0VA96_9GAMM</name>
<organism evidence="4 5">
    <name type="scientific">Stagnimonas aquatica</name>
    <dbReference type="NCBI Taxonomy" id="2689987"/>
    <lineage>
        <taxon>Bacteria</taxon>
        <taxon>Pseudomonadati</taxon>
        <taxon>Pseudomonadota</taxon>
        <taxon>Gammaproteobacteria</taxon>
        <taxon>Nevskiales</taxon>
        <taxon>Nevskiaceae</taxon>
        <taxon>Stagnimonas</taxon>
    </lineage>
</organism>
<evidence type="ECO:0000256" key="1">
    <source>
        <dbReference type="SAM" id="MobiDB-lite"/>
    </source>
</evidence>
<keyword evidence="3" id="KW-0732">Signal</keyword>
<reference evidence="4 5" key="1">
    <citation type="submission" date="2018-10" db="EMBL/GenBank/DDBJ databases">
        <authorList>
            <person name="Chen W.-M."/>
        </authorList>
    </citation>
    <scope>NUCLEOTIDE SEQUENCE [LARGE SCALE GENOMIC DNA]</scope>
    <source>
        <strain evidence="4 5">THS-13</strain>
    </source>
</reference>